<name>V6J1M8_9BACL</name>
<protein>
    <recommendedName>
        <fullName evidence="3">Type III secretion exporter</fullName>
    </recommendedName>
</protein>
<dbReference type="GO" id="GO:0009306">
    <property type="term" value="P:protein secretion"/>
    <property type="evidence" value="ECO:0007669"/>
    <property type="project" value="InterPro"/>
</dbReference>
<comment type="caution">
    <text evidence="1">The sequence shown here is derived from an EMBL/GenBank/DDBJ whole genome shotgun (WGS) entry which is preliminary data.</text>
</comment>
<dbReference type="GO" id="GO:0005886">
    <property type="term" value="C:plasma membrane"/>
    <property type="evidence" value="ECO:0007669"/>
    <property type="project" value="TreeGrafter"/>
</dbReference>
<gene>
    <name evidence="1" type="ORF">P343_03050</name>
</gene>
<dbReference type="OrthoDB" id="5244399at2"/>
<dbReference type="PANTHER" id="PTHR30531">
    <property type="entry name" value="FLAGELLAR BIOSYNTHETIC PROTEIN FLHB"/>
    <property type="match status" value="1"/>
</dbReference>
<evidence type="ECO:0008006" key="3">
    <source>
        <dbReference type="Google" id="ProtNLM"/>
    </source>
</evidence>
<dbReference type="PATRIC" id="fig|1395513.3.peg.619"/>
<dbReference type="RefSeq" id="WP_023508919.1">
    <property type="nucleotide sequence ID" value="NZ_AWTC01000002.1"/>
</dbReference>
<evidence type="ECO:0000313" key="1">
    <source>
        <dbReference type="EMBL" id="EST13081.1"/>
    </source>
</evidence>
<dbReference type="STRING" id="1395513.P343_03050"/>
<dbReference type="InterPro" id="IPR006135">
    <property type="entry name" value="T3SS_substrate_exporter"/>
</dbReference>
<sequence>MTHADKKKKAIALNYARYVDQAPHISAKGEGAVAQQIIDTAKAHGIPIQEDPALVSMLGKLDLNQMIPPELYQIVAEIFTFIYNIDDQASQDKSKQN</sequence>
<dbReference type="AlphaFoldDB" id="V6J1M8"/>
<dbReference type="Proteomes" id="UP000018296">
    <property type="component" value="Unassembled WGS sequence"/>
</dbReference>
<reference evidence="1 2" key="1">
    <citation type="journal article" date="2013" name="Genome Announc.">
        <title>Genome Sequence of Sporolactobacillus laevolacticus DSM442, an Efficient Polymer-Grade D-Lactate Producer from Agricultural Waste Cottonseed as a Nitrogen Source.</title>
        <authorList>
            <person name="Wang H."/>
            <person name="Wang L."/>
            <person name="Ju J."/>
            <person name="Yu B."/>
            <person name="Ma Y."/>
        </authorList>
    </citation>
    <scope>NUCLEOTIDE SEQUENCE [LARGE SCALE GENOMIC DNA]</scope>
    <source>
        <strain evidence="1 2">DSM 442</strain>
    </source>
</reference>
<dbReference type="SUPFAM" id="SSF160544">
    <property type="entry name" value="EscU C-terminal domain-like"/>
    <property type="match status" value="1"/>
</dbReference>
<organism evidence="1 2">
    <name type="scientific">Sporolactobacillus laevolacticus DSM 442</name>
    <dbReference type="NCBI Taxonomy" id="1395513"/>
    <lineage>
        <taxon>Bacteria</taxon>
        <taxon>Bacillati</taxon>
        <taxon>Bacillota</taxon>
        <taxon>Bacilli</taxon>
        <taxon>Bacillales</taxon>
        <taxon>Sporolactobacillaceae</taxon>
        <taxon>Sporolactobacillus</taxon>
    </lineage>
</organism>
<dbReference type="PANTHER" id="PTHR30531:SF12">
    <property type="entry name" value="FLAGELLAR BIOSYNTHETIC PROTEIN FLHB"/>
    <property type="match status" value="1"/>
</dbReference>
<dbReference type="Pfam" id="PF01312">
    <property type="entry name" value="Bac_export_2"/>
    <property type="match status" value="1"/>
</dbReference>
<dbReference type="InterPro" id="IPR029025">
    <property type="entry name" value="T3SS_substrate_exporter_C"/>
</dbReference>
<evidence type="ECO:0000313" key="2">
    <source>
        <dbReference type="Proteomes" id="UP000018296"/>
    </source>
</evidence>
<accession>V6J1M8</accession>
<dbReference type="eggNOG" id="COG2257">
    <property type="taxonomic scope" value="Bacteria"/>
</dbReference>
<proteinExistence type="predicted"/>
<dbReference type="EMBL" id="AWTC01000002">
    <property type="protein sequence ID" value="EST13081.1"/>
    <property type="molecule type" value="Genomic_DNA"/>
</dbReference>
<dbReference type="Gene3D" id="3.40.1690.10">
    <property type="entry name" value="secretion proteins EscU"/>
    <property type="match status" value="1"/>
</dbReference>
<keyword evidence="2" id="KW-1185">Reference proteome</keyword>